<reference evidence="3" key="1">
    <citation type="submission" date="2019-03" db="EMBL/GenBank/DDBJ databases">
        <title>Improved annotation for the trematode Fasciola hepatica.</title>
        <authorList>
            <person name="Choi Y.-J."/>
            <person name="Martin J."/>
            <person name="Mitreva M."/>
        </authorList>
    </citation>
    <scope>NUCLEOTIDE SEQUENCE [LARGE SCALE GENOMIC DNA]</scope>
</reference>
<name>A0A4E0R6A5_FASHE</name>
<gene>
    <name evidence="3" type="ORF">D915_006719</name>
</gene>
<keyword evidence="4" id="KW-1185">Reference proteome</keyword>
<feature type="coiled-coil region" evidence="1">
    <location>
        <begin position="598"/>
        <end position="639"/>
    </location>
</feature>
<dbReference type="AlphaFoldDB" id="A0A4E0R6A5"/>
<evidence type="ECO:0000256" key="1">
    <source>
        <dbReference type="SAM" id="Coils"/>
    </source>
</evidence>
<keyword evidence="1" id="KW-0175">Coiled coil</keyword>
<protein>
    <submittedName>
        <fullName evidence="3">Uncharacterized protein</fullName>
    </submittedName>
</protein>
<feature type="compositionally biased region" description="Basic and acidic residues" evidence="2">
    <location>
        <begin position="700"/>
        <end position="709"/>
    </location>
</feature>
<feature type="region of interest" description="Disordered" evidence="2">
    <location>
        <begin position="694"/>
        <end position="718"/>
    </location>
</feature>
<feature type="region of interest" description="Disordered" evidence="2">
    <location>
        <begin position="469"/>
        <end position="503"/>
    </location>
</feature>
<proteinExistence type="predicted"/>
<accession>A0A4E0R6A5</accession>
<organism evidence="3 4">
    <name type="scientific">Fasciola hepatica</name>
    <name type="common">Liver fluke</name>
    <dbReference type="NCBI Taxonomy" id="6192"/>
    <lineage>
        <taxon>Eukaryota</taxon>
        <taxon>Metazoa</taxon>
        <taxon>Spiralia</taxon>
        <taxon>Lophotrochozoa</taxon>
        <taxon>Platyhelminthes</taxon>
        <taxon>Trematoda</taxon>
        <taxon>Digenea</taxon>
        <taxon>Plagiorchiida</taxon>
        <taxon>Echinostomata</taxon>
        <taxon>Echinostomatoidea</taxon>
        <taxon>Fasciolidae</taxon>
        <taxon>Fasciola</taxon>
    </lineage>
</organism>
<evidence type="ECO:0000256" key="2">
    <source>
        <dbReference type="SAM" id="MobiDB-lite"/>
    </source>
</evidence>
<comment type="caution">
    <text evidence="3">The sequence shown here is derived from an EMBL/GenBank/DDBJ whole genome shotgun (WGS) entry which is preliminary data.</text>
</comment>
<dbReference type="Proteomes" id="UP000230066">
    <property type="component" value="Unassembled WGS sequence"/>
</dbReference>
<sequence>MSKSTALSELTEDVINFPTWLENSLSTIINTKEWSSYTFELNQMIGETLQKANIQKMGHLHCEALDEILLNESKRLTGSNIHVLLLKKLCQLITRNLFMAVEQKLACSRPVLSLSGKVWPEAITAWTTRLRGEGQPPPTTVAGVADSVFPCRADLLAVEAREATVVLLAKHPKLCRKLAVRLCNSALQGAHFRHQIWKIILRNKRVRKLYISLLRTDVEKTRSIRDEVILRQCQDYIEQDNSAYPMRGSVGCLYALKTMLSFFHLISNTTENLSSHIFRIAGTLVLSMNDYLPRSQPPNLEEVLTLVELLFTLMSQLPPYVTKQPPTWFRRYCPSVAHAVAEIHDSKGEPQSQAKFGVCVLQQLRRLDEQVASKILNMLSIDQGMDRPLDPELQDDTCGILVYEMVIPILQPLFAGFLQPDALLFVWDQIMFCMVGSAPIAHSIEYLLSAMLAILIYLAWIRHPQANTETSNLEQPRTPENNEENEANSTTSETEHSKCEAGYSNSTQETTILNTLRHVGKQIKIEDIRFMFKNYFFSGFYCLLSDTESTGDEIGDISSLSQQTHWKQWFSMIDEPMKSVFESRQNQRILRFSELEKLTKLQNTLNETEKTCEDLRTQLRLVQENYDLLNDQLRQTKLREQQITGENRAWGTVVENMEKKLILMNEELDFYVTRARNVKLSQFELSPTKASQLENLSTLEKGDQVKATEEPVQNNKKT</sequence>
<dbReference type="EMBL" id="JXXN02002663">
    <property type="protein sequence ID" value="THD22575.1"/>
    <property type="molecule type" value="Genomic_DNA"/>
</dbReference>
<evidence type="ECO:0000313" key="3">
    <source>
        <dbReference type="EMBL" id="THD22575.1"/>
    </source>
</evidence>
<evidence type="ECO:0000313" key="4">
    <source>
        <dbReference type="Proteomes" id="UP000230066"/>
    </source>
</evidence>